<dbReference type="Proteomes" id="UP000265520">
    <property type="component" value="Unassembled WGS sequence"/>
</dbReference>
<accession>A0A392UNG9</accession>
<proteinExistence type="predicted"/>
<evidence type="ECO:0000313" key="1">
    <source>
        <dbReference type="EMBL" id="MCI73305.1"/>
    </source>
</evidence>
<comment type="caution">
    <text evidence="1">The sequence shown here is derived from an EMBL/GenBank/DDBJ whole genome shotgun (WGS) entry which is preliminary data.</text>
</comment>
<dbReference type="EMBL" id="LXQA010835707">
    <property type="protein sequence ID" value="MCI73305.1"/>
    <property type="molecule type" value="Genomic_DNA"/>
</dbReference>
<evidence type="ECO:0000313" key="2">
    <source>
        <dbReference type="Proteomes" id="UP000265520"/>
    </source>
</evidence>
<keyword evidence="2" id="KW-1185">Reference proteome</keyword>
<organism evidence="1 2">
    <name type="scientific">Trifolium medium</name>
    <dbReference type="NCBI Taxonomy" id="97028"/>
    <lineage>
        <taxon>Eukaryota</taxon>
        <taxon>Viridiplantae</taxon>
        <taxon>Streptophyta</taxon>
        <taxon>Embryophyta</taxon>
        <taxon>Tracheophyta</taxon>
        <taxon>Spermatophyta</taxon>
        <taxon>Magnoliopsida</taxon>
        <taxon>eudicotyledons</taxon>
        <taxon>Gunneridae</taxon>
        <taxon>Pentapetalae</taxon>
        <taxon>rosids</taxon>
        <taxon>fabids</taxon>
        <taxon>Fabales</taxon>
        <taxon>Fabaceae</taxon>
        <taxon>Papilionoideae</taxon>
        <taxon>50 kb inversion clade</taxon>
        <taxon>NPAAA clade</taxon>
        <taxon>Hologalegina</taxon>
        <taxon>IRL clade</taxon>
        <taxon>Trifolieae</taxon>
        <taxon>Trifolium</taxon>
    </lineage>
</organism>
<name>A0A392UNG9_9FABA</name>
<feature type="non-terminal residue" evidence="1">
    <location>
        <position position="1"/>
    </location>
</feature>
<protein>
    <submittedName>
        <fullName evidence="1">Uncharacterized protein</fullName>
    </submittedName>
</protein>
<reference evidence="1 2" key="1">
    <citation type="journal article" date="2018" name="Front. Plant Sci.">
        <title>Red Clover (Trifolium pratense) and Zigzag Clover (T. medium) - A Picture of Genomic Similarities and Differences.</title>
        <authorList>
            <person name="Dluhosova J."/>
            <person name="Istvanek J."/>
            <person name="Nedelnik J."/>
            <person name="Repkova J."/>
        </authorList>
    </citation>
    <scope>NUCLEOTIDE SEQUENCE [LARGE SCALE GENOMIC DNA]</scope>
    <source>
        <strain evidence="2">cv. 10/8</strain>
        <tissue evidence="1">Leaf</tissue>
    </source>
</reference>
<dbReference type="AlphaFoldDB" id="A0A392UNG9"/>
<sequence>KEIHYDSTSSMPSANAPFTTSHLITTRANFYLGAPRYETPLTSLNHTTRDYKR</sequence>